<keyword evidence="2" id="KW-0680">Restriction system</keyword>
<dbReference type="EC" id="3.1.21.3" evidence="5"/>
<name>A0A0E3KS52_METTE</name>
<evidence type="ECO:0000256" key="2">
    <source>
        <dbReference type="ARBA" id="ARBA00022747"/>
    </source>
</evidence>
<comment type="similarity">
    <text evidence="1">Belongs to the type-I restriction system S methylase family.</text>
</comment>
<dbReference type="PANTHER" id="PTHR30408">
    <property type="entry name" value="TYPE-1 RESTRICTION ENZYME ECOKI SPECIFICITY PROTEIN"/>
    <property type="match status" value="1"/>
</dbReference>
<dbReference type="PANTHER" id="PTHR30408:SF12">
    <property type="entry name" value="TYPE I RESTRICTION ENZYME MJAVIII SPECIFICITY SUBUNIT"/>
    <property type="match status" value="1"/>
</dbReference>
<dbReference type="RefSeq" id="WP_187148745.1">
    <property type="nucleotide sequence ID" value="NZ_CP009502.1"/>
</dbReference>
<evidence type="ECO:0000313" key="6">
    <source>
        <dbReference type="Proteomes" id="UP000056925"/>
    </source>
</evidence>
<dbReference type="InterPro" id="IPR000055">
    <property type="entry name" value="Restrct_endonuc_typeI_TRD"/>
</dbReference>
<dbReference type="InterPro" id="IPR044946">
    <property type="entry name" value="Restrct_endonuc_typeI_TRD_sf"/>
</dbReference>
<dbReference type="KEGG" id="mthe:MSTHC_2255"/>
<dbReference type="GO" id="GO:0009307">
    <property type="term" value="P:DNA restriction-modification system"/>
    <property type="evidence" value="ECO:0007669"/>
    <property type="project" value="UniProtKB-KW"/>
</dbReference>
<feature type="domain" description="Type I restriction modification DNA specificity" evidence="4">
    <location>
        <begin position="233"/>
        <end position="394"/>
    </location>
</feature>
<feature type="domain" description="Type I restriction modification DNA specificity" evidence="4">
    <location>
        <begin position="16"/>
        <end position="194"/>
    </location>
</feature>
<evidence type="ECO:0000313" key="5">
    <source>
        <dbReference type="EMBL" id="AKB16573.1"/>
    </source>
</evidence>
<dbReference type="REBASE" id="108971">
    <property type="entry name" value="S.Mth55ORF2253P"/>
</dbReference>
<dbReference type="CDD" id="cd17495">
    <property type="entry name" value="RMtype1_S_Cep9333ORF4827P-TRD2-CR2_like"/>
    <property type="match status" value="1"/>
</dbReference>
<gene>
    <name evidence="5" type="ORF">MSTHC_2255</name>
</gene>
<dbReference type="SUPFAM" id="SSF116734">
    <property type="entry name" value="DNA methylase specificity domain"/>
    <property type="match status" value="2"/>
</dbReference>
<dbReference type="CDD" id="cd17246">
    <property type="entry name" value="RMtype1_S_SonII-TRD2-CR2_like"/>
    <property type="match status" value="1"/>
</dbReference>
<dbReference type="HOGENOM" id="CLU_021095_2_1_2"/>
<dbReference type="EMBL" id="CP009502">
    <property type="protein sequence ID" value="AKB16573.1"/>
    <property type="molecule type" value="Genomic_DNA"/>
</dbReference>
<protein>
    <submittedName>
        <fullName evidence="5">Type I restriction-modification system, specificity subunit S</fullName>
        <ecNumber evidence="5">3.1.21.3</ecNumber>
    </submittedName>
</protein>
<keyword evidence="5" id="KW-0378">Hydrolase</keyword>
<dbReference type="AlphaFoldDB" id="A0A0E3KS52"/>
<dbReference type="Pfam" id="PF01420">
    <property type="entry name" value="Methylase_S"/>
    <property type="match status" value="2"/>
</dbReference>
<accession>A0A0E3KS52</accession>
<dbReference type="Gene3D" id="3.90.220.20">
    <property type="entry name" value="DNA methylase specificity domains"/>
    <property type="match status" value="2"/>
</dbReference>
<dbReference type="GeneID" id="58788092"/>
<keyword evidence="3" id="KW-0238">DNA-binding</keyword>
<dbReference type="GO" id="GO:0009035">
    <property type="term" value="F:type I site-specific deoxyribonuclease activity"/>
    <property type="evidence" value="ECO:0007669"/>
    <property type="project" value="UniProtKB-EC"/>
</dbReference>
<sequence length="420" mass="47496">MASETKFKKTEIGMIPEDWKILTLENAMESIIDYRGKTPKKTDSGIPLITAKIVKNGRILEPNEFISPQDYESWMRRGLPKPGDVVITTEAPMGEVAQLDERKVALAQRLITLRGKKGMLHNNFLRFVLQSPNVENELKKRESGTTVTGIKQKELRKALLPIPPYDEQIKLSEILISLDNKIDLNHQMNSTLEQIAQTLFKHWFIDFEFPDENGNPYKSSGGRMVDSELGEIPEGWKIGVLGDFCEIIMGQSPPGKTYNEEGKGLPFHQGITDFGFRFPSRRVYCTEPKRIAEKGDVLLSVRAPVGSLNVADQKYAIGRGLAALKLKRDHGSYLFYLMKATQSRWNIFESEGTVFGSIGKSDIYNFKTIIPPQNLISKFNDLIKPLDERIACNEKNNHILSLTRDSLLPKLMSGKIRVQV</sequence>
<proteinExistence type="inferred from homology"/>
<evidence type="ECO:0000256" key="1">
    <source>
        <dbReference type="ARBA" id="ARBA00010923"/>
    </source>
</evidence>
<dbReference type="PATRIC" id="fig|1434121.4.peg.2738"/>
<evidence type="ECO:0000259" key="4">
    <source>
        <dbReference type="Pfam" id="PF01420"/>
    </source>
</evidence>
<evidence type="ECO:0000256" key="3">
    <source>
        <dbReference type="ARBA" id="ARBA00023125"/>
    </source>
</evidence>
<dbReference type="GO" id="GO:0003677">
    <property type="term" value="F:DNA binding"/>
    <property type="evidence" value="ECO:0007669"/>
    <property type="project" value="UniProtKB-KW"/>
</dbReference>
<dbReference type="Proteomes" id="UP000056925">
    <property type="component" value="Chromosome"/>
</dbReference>
<dbReference type="InterPro" id="IPR052021">
    <property type="entry name" value="Type-I_RS_S_subunit"/>
</dbReference>
<organism evidence="5 6">
    <name type="scientific">Methanosarcina thermophila CHTI-55</name>
    <dbReference type="NCBI Taxonomy" id="1434121"/>
    <lineage>
        <taxon>Archaea</taxon>
        <taxon>Methanobacteriati</taxon>
        <taxon>Methanobacteriota</taxon>
        <taxon>Stenosarchaea group</taxon>
        <taxon>Methanomicrobia</taxon>
        <taxon>Methanosarcinales</taxon>
        <taxon>Methanosarcinaceae</taxon>
        <taxon>Methanosarcina</taxon>
    </lineage>
</organism>
<reference evidence="5 6" key="1">
    <citation type="submission" date="2014-07" db="EMBL/GenBank/DDBJ databases">
        <title>Methanogenic archaea and the global carbon cycle.</title>
        <authorList>
            <person name="Henriksen J.R."/>
            <person name="Luke J."/>
            <person name="Reinhart S."/>
            <person name="Benedict M.N."/>
            <person name="Youngblut N.D."/>
            <person name="Metcalf M.E."/>
            <person name="Whitaker R.J."/>
            <person name="Metcalf W.W."/>
        </authorList>
    </citation>
    <scope>NUCLEOTIDE SEQUENCE [LARGE SCALE GENOMIC DNA]</scope>
    <source>
        <strain evidence="5 6">CHTI-55</strain>
    </source>
</reference>